<reference evidence="3" key="2">
    <citation type="journal article" date="2016" name="Fungal Biol.">
        <title>Ochratoxin A production by Penicillium thymicola.</title>
        <authorList>
            <person name="Nguyen H.D.T."/>
            <person name="McMullin D.R."/>
            <person name="Ponomareva E."/>
            <person name="Riley R."/>
            <person name="Pomraning K.R."/>
            <person name="Baker S.E."/>
            <person name="Seifert K.A."/>
        </authorList>
    </citation>
    <scope>NUCLEOTIDE SEQUENCE</scope>
    <source>
        <strain evidence="3">DAOM 180753</strain>
    </source>
</reference>
<dbReference type="Pfam" id="PF25597">
    <property type="entry name" value="SH3_retrovirus"/>
    <property type="match status" value="1"/>
</dbReference>
<dbReference type="EMBL" id="LACB01001014">
    <property type="protein sequence ID" value="KAJ9480916.1"/>
    <property type="molecule type" value="Genomic_DNA"/>
</dbReference>
<keyword evidence="4" id="KW-1185">Reference proteome</keyword>
<reference evidence="3" key="1">
    <citation type="submission" date="2015-06" db="EMBL/GenBank/DDBJ databases">
        <authorList>
            <person name="Nguyen H."/>
        </authorList>
    </citation>
    <scope>NUCLEOTIDE SEQUENCE</scope>
    <source>
        <strain evidence="3">DAOM 180753</strain>
    </source>
</reference>
<dbReference type="AlphaFoldDB" id="A0AAI9T545"/>
<accession>A0AAI9T545</accession>
<proteinExistence type="predicted"/>
<evidence type="ECO:0000313" key="3">
    <source>
        <dbReference type="EMBL" id="KAJ9480916.1"/>
    </source>
</evidence>
<evidence type="ECO:0000313" key="4">
    <source>
        <dbReference type="Proteomes" id="UP001227192"/>
    </source>
</evidence>
<feature type="domain" description="Retroviral polymerase SH3-like" evidence="2">
    <location>
        <begin position="26"/>
        <end position="85"/>
    </location>
</feature>
<feature type="compositionally biased region" description="Polar residues" evidence="1">
    <location>
        <begin position="165"/>
        <end position="188"/>
    </location>
</feature>
<comment type="caution">
    <text evidence="3">The sequence shown here is derived from an EMBL/GenBank/DDBJ whole genome shotgun (WGS) entry which is preliminary data.</text>
</comment>
<name>A0AAI9T545_PENTH</name>
<evidence type="ECO:0000256" key="1">
    <source>
        <dbReference type="SAM" id="MobiDB-lite"/>
    </source>
</evidence>
<dbReference type="Proteomes" id="UP001227192">
    <property type="component" value="Unassembled WGS sequence"/>
</dbReference>
<organism evidence="3 4">
    <name type="scientific">Penicillium thymicola</name>
    <dbReference type="NCBI Taxonomy" id="293382"/>
    <lineage>
        <taxon>Eukaryota</taxon>
        <taxon>Fungi</taxon>
        <taxon>Dikarya</taxon>
        <taxon>Ascomycota</taxon>
        <taxon>Pezizomycotina</taxon>
        <taxon>Eurotiomycetes</taxon>
        <taxon>Eurotiomycetidae</taxon>
        <taxon>Eurotiales</taxon>
        <taxon>Aspergillaceae</taxon>
        <taxon>Penicillium</taxon>
    </lineage>
</organism>
<evidence type="ECO:0000259" key="2">
    <source>
        <dbReference type="Pfam" id="PF25597"/>
    </source>
</evidence>
<protein>
    <recommendedName>
        <fullName evidence="2">Retroviral polymerase SH3-like domain-containing protein</fullName>
    </recommendedName>
</protein>
<dbReference type="InterPro" id="IPR057670">
    <property type="entry name" value="SH3_retrovirus"/>
</dbReference>
<feature type="region of interest" description="Disordered" evidence="1">
    <location>
        <begin position="139"/>
        <end position="211"/>
    </location>
</feature>
<sequence length="302" mass="33958">MAWRQSLNLRSPDNVSLSFLRAWYAKAYVHIPKEKRVQSRKMDARAWIGHLVGYEGDNGHIYRIYDPKTKKVSRHRDVVFWEQRQGIPHYDDREIIRGGVTIDGPSSHIERSVGSPVITASKVQQPVHLPPLDARVQELDDEDEEHTPFTTPTPAEKGRPASGLWTPSPSAKTVSISSPQQEGPTSSPDPAPTRRSTRQTAGIPARRFDDEDWDQHGRALSAIGIAFATIPEGLKTWQVKIHRNYKEALNSPEKDLWQHAMNNQITKLEAAQAYQLVNTPPREALSCQESGFTTSNVTSMIS</sequence>
<gene>
    <name evidence="3" type="ORF">VN97_g12603</name>
</gene>